<dbReference type="SUPFAM" id="SSF54593">
    <property type="entry name" value="Glyoxalase/Bleomycin resistance protein/Dihydroxybiphenyl dioxygenase"/>
    <property type="match status" value="1"/>
</dbReference>
<reference evidence="2 3" key="1">
    <citation type="submission" date="2024-02" db="EMBL/GenBank/DDBJ databases">
        <title>Full genome sequence of Nocardioides kribbensis.</title>
        <authorList>
            <person name="Poletto B.L."/>
            <person name="Silva G."/>
            <person name="Galante D."/>
            <person name="Campos K.R."/>
            <person name="Santos M.B.N."/>
            <person name="Sacchi C.T."/>
        </authorList>
    </citation>
    <scope>NUCLEOTIDE SEQUENCE [LARGE SCALE GENOMIC DNA]</scope>
    <source>
        <strain evidence="2 3">O4R</strain>
    </source>
</reference>
<dbReference type="PANTHER" id="PTHR39175:SF1">
    <property type="entry name" value="FAMILY PROTEIN, PUTATIVE (AFU_ORTHOLOGUE AFUA_3G15060)-RELATED"/>
    <property type="match status" value="1"/>
</dbReference>
<feature type="domain" description="VOC" evidence="1">
    <location>
        <begin position="4"/>
        <end position="129"/>
    </location>
</feature>
<name>A0ABV1NX15_9ACTN</name>
<accession>A0ABV1NX15</accession>
<organism evidence="2 3">
    <name type="scientific">Nocardioides kribbensis</name>
    <dbReference type="NCBI Taxonomy" id="305517"/>
    <lineage>
        <taxon>Bacteria</taxon>
        <taxon>Bacillati</taxon>
        <taxon>Actinomycetota</taxon>
        <taxon>Actinomycetes</taxon>
        <taxon>Propionibacteriales</taxon>
        <taxon>Nocardioidaceae</taxon>
        <taxon>Nocardioides</taxon>
    </lineage>
</organism>
<dbReference type="EMBL" id="JBEGDP010000005">
    <property type="protein sequence ID" value="MEQ7847004.1"/>
    <property type="molecule type" value="Genomic_DNA"/>
</dbReference>
<dbReference type="InterPro" id="IPR004360">
    <property type="entry name" value="Glyas_Fos-R_dOase_dom"/>
</dbReference>
<dbReference type="InterPro" id="IPR037523">
    <property type="entry name" value="VOC_core"/>
</dbReference>
<protein>
    <submittedName>
        <fullName evidence="2">VOC family protein</fullName>
    </submittedName>
</protein>
<dbReference type="Pfam" id="PF00903">
    <property type="entry name" value="Glyoxalase"/>
    <property type="match status" value="1"/>
</dbReference>
<evidence type="ECO:0000313" key="2">
    <source>
        <dbReference type="EMBL" id="MEQ7847004.1"/>
    </source>
</evidence>
<dbReference type="PANTHER" id="PTHR39175">
    <property type="entry name" value="FAMILY PROTEIN, PUTATIVE (AFU_ORTHOLOGUE AFUA_3G15060)-RELATED"/>
    <property type="match status" value="1"/>
</dbReference>
<keyword evidence="3" id="KW-1185">Reference proteome</keyword>
<sequence>MSARLHHVQVSCPPGGEDDARRLWVGALGLVEVEKPPALRARGGAWFRSYDEQGRVVAEVHVGAEADMVPARRAHPALLLDDEAALESAADRVAALGLEVDRSERGTFPGYLRLHVRDAAGNRVELLAPGPD</sequence>
<proteinExistence type="predicted"/>
<dbReference type="Proteomes" id="UP001482520">
    <property type="component" value="Unassembled WGS sequence"/>
</dbReference>
<dbReference type="PROSITE" id="PS51819">
    <property type="entry name" value="VOC"/>
    <property type="match status" value="1"/>
</dbReference>
<evidence type="ECO:0000313" key="3">
    <source>
        <dbReference type="Proteomes" id="UP001482520"/>
    </source>
</evidence>
<dbReference type="RefSeq" id="WP_193663417.1">
    <property type="nucleotide sequence ID" value="NZ_BAAAMM010000003.1"/>
</dbReference>
<dbReference type="InterPro" id="IPR029068">
    <property type="entry name" value="Glyas_Bleomycin-R_OHBP_Dase"/>
</dbReference>
<dbReference type="Gene3D" id="3.10.180.10">
    <property type="entry name" value="2,3-Dihydroxybiphenyl 1,2-Dioxygenase, domain 1"/>
    <property type="match status" value="1"/>
</dbReference>
<evidence type="ECO:0000259" key="1">
    <source>
        <dbReference type="PROSITE" id="PS51819"/>
    </source>
</evidence>
<comment type="caution">
    <text evidence="2">The sequence shown here is derived from an EMBL/GenBank/DDBJ whole genome shotgun (WGS) entry which is preliminary data.</text>
</comment>
<gene>
    <name evidence="2" type="ORF">V6R90_06905</name>
</gene>